<gene>
    <name evidence="1" type="primary">ORF217102</name>
</gene>
<protein>
    <submittedName>
        <fullName evidence="1">Uncharacterized protein</fullName>
    </submittedName>
</protein>
<dbReference type="EMBL" id="HACG01050984">
    <property type="protein sequence ID" value="CEK97855.1"/>
    <property type="molecule type" value="Transcribed_RNA"/>
</dbReference>
<proteinExistence type="predicted"/>
<reference evidence="1" key="1">
    <citation type="submission" date="2014-12" db="EMBL/GenBank/DDBJ databases">
        <title>Insight into the proteome of Arion vulgaris.</title>
        <authorList>
            <person name="Aradska J."/>
            <person name="Bulat T."/>
            <person name="Smidak R."/>
            <person name="Sarate P."/>
            <person name="Gangsoo J."/>
            <person name="Sialana F."/>
            <person name="Bilban M."/>
            <person name="Lubec G."/>
        </authorList>
    </citation>
    <scope>NUCLEOTIDE SEQUENCE</scope>
    <source>
        <tissue evidence="1">Skin</tissue>
    </source>
</reference>
<sequence>MAFFIRRTSVDDSIKQKSVLRNKQVYRTSQKPDPKRVTINMCQLSPEAQTVMNMTTQKNTQENM</sequence>
<accession>A0A0B7C093</accession>
<feature type="non-terminal residue" evidence="1">
    <location>
        <position position="64"/>
    </location>
</feature>
<dbReference type="AlphaFoldDB" id="A0A0B7C093"/>
<evidence type="ECO:0000313" key="1">
    <source>
        <dbReference type="EMBL" id="CEK97855.1"/>
    </source>
</evidence>
<name>A0A0B7C093_9EUPU</name>
<organism evidence="1">
    <name type="scientific">Arion vulgaris</name>
    <dbReference type="NCBI Taxonomy" id="1028688"/>
    <lineage>
        <taxon>Eukaryota</taxon>
        <taxon>Metazoa</taxon>
        <taxon>Spiralia</taxon>
        <taxon>Lophotrochozoa</taxon>
        <taxon>Mollusca</taxon>
        <taxon>Gastropoda</taxon>
        <taxon>Heterobranchia</taxon>
        <taxon>Euthyneura</taxon>
        <taxon>Panpulmonata</taxon>
        <taxon>Eupulmonata</taxon>
        <taxon>Stylommatophora</taxon>
        <taxon>Helicina</taxon>
        <taxon>Arionoidea</taxon>
        <taxon>Arionidae</taxon>
        <taxon>Arion</taxon>
    </lineage>
</organism>